<accession>C6V4U2</accession>
<dbReference type="AlphaFoldDB" id="C6V4U2"/>
<reference evidence="1 2" key="1">
    <citation type="journal article" date="2009" name="Nucleic Acids Res.">
        <title>Analysis of complete genome sequence of Neorickettsia risticii: causative agent of Potomac horse fever.</title>
        <authorList>
            <person name="Lin M."/>
            <person name="Zhang C."/>
            <person name="Gibson K."/>
            <person name="Rikihisa Y."/>
        </authorList>
    </citation>
    <scope>NUCLEOTIDE SEQUENCE [LARGE SCALE GENOMIC DNA]</scope>
    <source>
        <strain evidence="1 2">Illinois</strain>
    </source>
</reference>
<gene>
    <name evidence="1" type="ordered locus">NRI_0426</name>
</gene>
<proteinExistence type="predicted"/>
<dbReference type="EMBL" id="CP001431">
    <property type="protein sequence ID" value="ACT69396.1"/>
    <property type="molecule type" value="Genomic_DNA"/>
</dbReference>
<evidence type="ECO:0000313" key="2">
    <source>
        <dbReference type="Proteomes" id="UP000001627"/>
    </source>
</evidence>
<evidence type="ECO:0000313" key="1">
    <source>
        <dbReference type="EMBL" id="ACT69396.1"/>
    </source>
</evidence>
<sequence length="40" mass="4540">MPKTKLYSGKTDRSFVKNKIRMIAVGFSLRYICPGSSVLF</sequence>
<dbReference type="STRING" id="434131.NRI_0426"/>
<name>C6V4U2_NEORI</name>
<dbReference type="KEGG" id="nri:NRI_0426"/>
<protein>
    <submittedName>
        <fullName evidence="1">Uncharacterized protein</fullName>
    </submittedName>
</protein>
<organism evidence="1 2">
    <name type="scientific">Neorickettsia risticii (strain Illinois)</name>
    <dbReference type="NCBI Taxonomy" id="434131"/>
    <lineage>
        <taxon>Bacteria</taxon>
        <taxon>Pseudomonadati</taxon>
        <taxon>Pseudomonadota</taxon>
        <taxon>Alphaproteobacteria</taxon>
        <taxon>Rickettsiales</taxon>
        <taxon>Anaplasmataceae</taxon>
        <taxon>Neorickettsia</taxon>
    </lineage>
</organism>
<dbReference type="HOGENOM" id="CLU_3293066_0_0_5"/>
<keyword evidence="2" id="KW-1185">Reference proteome</keyword>
<dbReference type="Proteomes" id="UP000001627">
    <property type="component" value="Chromosome"/>
</dbReference>